<protein>
    <submittedName>
        <fullName evidence="4">Acyl carrier protein</fullName>
    </submittedName>
</protein>
<keyword evidence="1" id="KW-0596">Phosphopantetheine</keyword>
<dbReference type="InterPro" id="IPR020806">
    <property type="entry name" value="PKS_PP-bd"/>
</dbReference>
<dbReference type="Gene3D" id="1.10.1200.10">
    <property type="entry name" value="ACP-like"/>
    <property type="match status" value="1"/>
</dbReference>
<dbReference type="EMBL" id="PNYB01000016">
    <property type="protein sequence ID" value="PMS21472.1"/>
    <property type="molecule type" value="Genomic_DNA"/>
</dbReference>
<dbReference type="PROSITE" id="PS50075">
    <property type="entry name" value="CARRIER"/>
    <property type="match status" value="1"/>
</dbReference>
<feature type="domain" description="Carrier" evidence="3">
    <location>
        <begin position="3"/>
        <end position="79"/>
    </location>
</feature>
<keyword evidence="2" id="KW-0597">Phosphoprotein</keyword>
<dbReference type="GO" id="GO:0031177">
    <property type="term" value="F:phosphopantetheine binding"/>
    <property type="evidence" value="ECO:0007669"/>
    <property type="project" value="InterPro"/>
</dbReference>
<name>A0A2N7VWF0_9BURK</name>
<dbReference type="InterPro" id="IPR036736">
    <property type="entry name" value="ACP-like_sf"/>
</dbReference>
<dbReference type="Pfam" id="PF00550">
    <property type="entry name" value="PP-binding"/>
    <property type="match status" value="1"/>
</dbReference>
<reference evidence="4 5" key="1">
    <citation type="submission" date="2018-01" db="EMBL/GenBank/DDBJ databases">
        <title>Whole genome analyses suggest that Burkholderia sensu lato contains two further novel genera in the rhizoxinica-symbiotica group Mycetohabitans gen. nov., and Trinickia gen. nov.: implications for the evolution of diazotrophy and nodulation in the Burkholderiaceae.</title>
        <authorList>
            <person name="Estrada-de los Santos P."/>
            <person name="Palmer M."/>
            <person name="Chavez-Ramirez B."/>
            <person name="Beukes C."/>
            <person name="Steenkamp E.T."/>
            <person name="Hirsch A.M."/>
            <person name="Manyaka P."/>
            <person name="Maluk M."/>
            <person name="Lafos M."/>
            <person name="Crook M."/>
            <person name="Gross E."/>
            <person name="Simon M.F."/>
            <person name="Bueno dos Reis Junior F."/>
            <person name="Poole P.S."/>
            <person name="Venter S.N."/>
            <person name="James E.K."/>
        </authorList>
    </citation>
    <scope>NUCLEOTIDE SEQUENCE [LARGE SCALE GENOMIC DNA]</scope>
    <source>
        <strain evidence="4 5">GP25-8</strain>
    </source>
</reference>
<evidence type="ECO:0000259" key="3">
    <source>
        <dbReference type="PROSITE" id="PS50075"/>
    </source>
</evidence>
<comment type="caution">
    <text evidence="4">The sequence shown here is derived from an EMBL/GenBank/DDBJ whole genome shotgun (WGS) entry which is preliminary data.</text>
</comment>
<dbReference type="AlphaFoldDB" id="A0A2N7VWF0"/>
<proteinExistence type="predicted"/>
<dbReference type="InterPro" id="IPR009081">
    <property type="entry name" value="PP-bd_ACP"/>
</dbReference>
<dbReference type="RefSeq" id="WP_102611339.1">
    <property type="nucleotide sequence ID" value="NZ_CADIKD010000012.1"/>
</dbReference>
<gene>
    <name evidence="4" type="ORF">C0Z19_18815</name>
</gene>
<evidence type="ECO:0000313" key="4">
    <source>
        <dbReference type="EMBL" id="PMS21472.1"/>
    </source>
</evidence>
<evidence type="ECO:0000256" key="1">
    <source>
        <dbReference type="ARBA" id="ARBA00022450"/>
    </source>
</evidence>
<dbReference type="Proteomes" id="UP000235347">
    <property type="component" value="Unassembled WGS sequence"/>
</dbReference>
<organism evidence="4 5">
    <name type="scientific">Trinickia soli</name>
    <dbReference type="NCBI Taxonomy" id="380675"/>
    <lineage>
        <taxon>Bacteria</taxon>
        <taxon>Pseudomonadati</taxon>
        <taxon>Pseudomonadota</taxon>
        <taxon>Betaproteobacteria</taxon>
        <taxon>Burkholderiales</taxon>
        <taxon>Burkholderiaceae</taxon>
        <taxon>Trinickia</taxon>
    </lineage>
</organism>
<accession>A0A2N7VWF0</accession>
<evidence type="ECO:0000256" key="2">
    <source>
        <dbReference type="ARBA" id="ARBA00022553"/>
    </source>
</evidence>
<dbReference type="SUPFAM" id="SSF47336">
    <property type="entry name" value="ACP-like"/>
    <property type="match status" value="1"/>
</dbReference>
<keyword evidence="5" id="KW-1185">Reference proteome</keyword>
<sequence length="90" mass="9433">MTSTQTGLLESVQALVESVVMRRVDADLPLIESGLVDSVLAVEIVLQVETSYAVQLPPTEIAEHLASVAALAAFVAEHSSNGGSDRGSQR</sequence>
<evidence type="ECO:0000313" key="5">
    <source>
        <dbReference type="Proteomes" id="UP000235347"/>
    </source>
</evidence>
<dbReference type="SMART" id="SM00823">
    <property type="entry name" value="PKS_PP"/>
    <property type="match status" value="1"/>
</dbReference>